<organism evidence="2 3">
    <name type="scientific">Penicillium nalgiovense</name>
    <dbReference type="NCBI Taxonomy" id="60175"/>
    <lineage>
        <taxon>Eukaryota</taxon>
        <taxon>Fungi</taxon>
        <taxon>Dikarya</taxon>
        <taxon>Ascomycota</taxon>
        <taxon>Pezizomycotina</taxon>
        <taxon>Eurotiomycetes</taxon>
        <taxon>Eurotiomycetidae</taxon>
        <taxon>Eurotiales</taxon>
        <taxon>Aspergillaceae</taxon>
        <taxon>Penicillium</taxon>
    </lineage>
</organism>
<dbReference type="Proteomes" id="UP001153461">
    <property type="component" value="Unassembled WGS sequence"/>
</dbReference>
<name>A0A9W4ML31_PENNA</name>
<feature type="compositionally biased region" description="Polar residues" evidence="1">
    <location>
        <begin position="52"/>
        <end position="67"/>
    </location>
</feature>
<gene>
    <name evidence="2" type="ORF">PNAL_LOCUS1828</name>
</gene>
<dbReference type="AlphaFoldDB" id="A0A9W4ML31"/>
<accession>A0A9W4ML31</accession>
<feature type="compositionally biased region" description="Basic and acidic residues" evidence="1">
    <location>
        <begin position="29"/>
        <end position="43"/>
    </location>
</feature>
<evidence type="ECO:0000256" key="1">
    <source>
        <dbReference type="SAM" id="MobiDB-lite"/>
    </source>
</evidence>
<dbReference type="OrthoDB" id="2967263at2759"/>
<feature type="region of interest" description="Disordered" evidence="1">
    <location>
        <begin position="20"/>
        <end position="67"/>
    </location>
</feature>
<evidence type="ECO:0000313" key="2">
    <source>
        <dbReference type="EMBL" id="CAG7999079.1"/>
    </source>
</evidence>
<evidence type="ECO:0000313" key="3">
    <source>
        <dbReference type="Proteomes" id="UP001153461"/>
    </source>
</evidence>
<sequence length="233" mass="25984">MDELERQRLFFPVHQFPLDRQADFGVESQTERDSQPARDLLHEARKRRRVGSGTNSNLDGPSLNPVLSANVQVQATFDEDPNHFVPNPPDQERASLSTNSSSEVFPRQVTRDQQPLLASPDAQHTVHGRQTACSLPQIHQDDSRRPLIVDESISRQLTEHIDSRDLYLTGHPDFADAETFSYSLPSFNAISEIPVLPHSGFSAPQETAALPSTSFDYCIPSFSQITGIPSPEQ</sequence>
<dbReference type="EMBL" id="CAJVNV010000053">
    <property type="protein sequence ID" value="CAG7999079.1"/>
    <property type="molecule type" value="Genomic_DNA"/>
</dbReference>
<protein>
    <submittedName>
        <fullName evidence="2">Uncharacterized protein</fullName>
    </submittedName>
</protein>
<feature type="region of interest" description="Disordered" evidence="1">
    <location>
        <begin position="120"/>
        <end position="139"/>
    </location>
</feature>
<feature type="region of interest" description="Disordered" evidence="1">
    <location>
        <begin position="79"/>
        <end position="110"/>
    </location>
</feature>
<proteinExistence type="predicted"/>
<comment type="caution">
    <text evidence="2">The sequence shown here is derived from an EMBL/GenBank/DDBJ whole genome shotgun (WGS) entry which is preliminary data.</text>
</comment>
<feature type="compositionally biased region" description="Polar residues" evidence="1">
    <location>
        <begin position="94"/>
        <end position="103"/>
    </location>
</feature>
<reference evidence="2" key="1">
    <citation type="submission" date="2021-07" db="EMBL/GenBank/DDBJ databases">
        <authorList>
            <person name="Branca A.L. A."/>
        </authorList>
    </citation>
    <scope>NUCLEOTIDE SEQUENCE</scope>
</reference>